<accession>A0A0V0QW71</accession>
<comment type="caution">
    <text evidence="3">The sequence shown here is derived from an EMBL/GenBank/DDBJ whole genome shotgun (WGS) entry which is preliminary data.</text>
</comment>
<sequence length="438" mass="51393">MITNMQLPHFDPPFYQINPKQQQNNQQPQFFFQNPLQGVLTSSHLQHESSFTEKLQHESGKTFSNIQYQLQPQLFQNFNNQLGCDLLFQQLYNNFLTNTNNNPYDQFSNGFSSPFNYSEQSDSQDSDEMYSWNSSEQEDFQTFREFQDFTSTSNLQKPIPVHKKITKIICRDGFTVPQIPKRKIQQQQNLKQKNTGFNRVYPQTLNNSQTSLNTPLNGQTYSKTPKNQVQIIQSNQLLCSEEPCTPLKNKRKNSIRQIEEKNYVRYQGKKRKSKKISKKEVKKPLSPVKCYVNTELSNSICGSIIALTYTDEQNQEKKAYFTCSFNMETLTIITDKITKISIENLNYSVNEYLDDLVIEEQISSEEFNKFRFSNIKECYSVQKLLRGLRLVRQQLEIKLAVSQALISKQEMENKNKNEKIIIENQQQLQQNLEQNQEE</sequence>
<evidence type="ECO:0000256" key="2">
    <source>
        <dbReference type="SAM" id="MobiDB-lite"/>
    </source>
</evidence>
<dbReference type="Proteomes" id="UP000054937">
    <property type="component" value="Unassembled WGS sequence"/>
</dbReference>
<reference evidence="3 4" key="1">
    <citation type="journal article" date="2015" name="Sci. Rep.">
        <title>Genome of the facultative scuticociliatosis pathogen Pseudocohnilembus persalinus provides insight into its virulence through horizontal gene transfer.</title>
        <authorList>
            <person name="Xiong J."/>
            <person name="Wang G."/>
            <person name="Cheng J."/>
            <person name="Tian M."/>
            <person name="Pan X."/>
            <person name="Warren A."/>
            <person name="Jiang C."/>
            <person name="Yuan D."/>
            <person name="Miao W."/>
        </authorList>
    </citation>
    <scope>NUCLEOTIDE SEQUENCE [LARGE SCALE GENOMIC DNA]</scope>
    <source>
        <strain evidence="3">36N120E</strain>
    </source>
</reference>
<evidence type="ECO:0000256" key="1">
    <source>
        <dbReference type="SAM" id="Coils"/>
    </source>
</evidence>
<keyword evidence="4" id="KW-1185">Reference proteome</keyword>
<protein>
    <submittedName>
        <fullName evidence="3">Uncharacterized protein</fullName>
    </submittedName>
</protein>
<organism evidence="3 4">
    <name type="scientific">Pseudocohnilembus persalinus</name>
    <name type="common">Ciliate</name>
    <dbReference type="NCBI Taxonomy" id="266149"/>
    <lineage>
        <taxon>Eukaryota</taxon>
        <taxon>Sar</taxon>
        <taxon>Alveolata</taxon>
        <taxon>Ciliophora</taxon>
        <taxon>Intramacronucleata</taxon>
        <taxon>Oligohymenophorea</taxon>
        <taxon>Scuticociliatia</taxon>
        <taxon>Philasterida</taxon>
        <taxon>Pseudocohnilembidae</taxon>
        <taxon>Pseudocohnilembus</taxon>
    </lineage>
</organism>
<dbReference type="EMBL" id="LDAU01000096">
    <property type="protein sequence ID" value="KRX06417.1"/>
    <property type="molecule type" value="Genomic_DNA"/>
</dbReference>
<name>A0A0V0QW71_PSEPJ</name>
<gene>
    <name evidence="3" type="ORF">PPERSA_05030</name>
</gene>
<dbReference type="AlphaFoldDB" id="A0A0V0QW71"/>
<dbReference type="InParanoid" id="A0A0V0QW71"/>
<feature type="region of interest" description="Disordered" evidence="2">
    <location>
        <begin position="200"/>
        <end position="223"/>
    </location>
</feature>
<proteinExistence type="predicted"/>
<evidence type="ECO:0000313" key="4">
    <source>
        <dbReference type="Proteomes" id="UP000054937"/>
    </source>
</evidence>
<evidence type="ECO:0000313" key="3">
    <source>
        <dbReference type="EMBL" id="KRX06417.1"/>
    </source>
</evidence>
<feature type="coiled-coil region" evidence="1">
    <location>
        <begin position="408"/>
        <end position="438"/>
    </location>
</feature>
<keyword evidence="1" id="KW-0175">Coiled coil</keyword>